<dbReference type="PRINTS" id="PR00368">
    <property type="entry name" value="FADPNR"/>
</dbReference>
<dbReference type="Gene3D" id="3.50.50.60">
    <property type="entry name" value="FAD/NAD(P)-binding domain"/>
    <property type="match status" value="2"/>
</dbReference>
<dbReference type="InterPro" id="IPR036188">
    <property type="entry name" value="FAD/NAD-bd_sf"/>
</dbReference>
<organism evidence="4 5">
    <name type="scientific">Flavobacterium agri</name>
    <dbReference type="NCBI Taxonomy" id="2743471"/>
    <lineage>
        <taxon>Bacteria</taxon>
        <taxon>Pseudomonadati</taxon>
        <taxon>Bacteroidota</taxon>
        <taxon>Flavobacteriia</taxon>
        <taxon>Flavobacteriales</taxon>
        <taxon>Flavobacteriaceae</taxon>
        <taxon>Flavobacterium</taxon>
    </lineage>
</organism>
<dbReference type="AlphaFoldDB" id="A0A7Y8Y616"/>
<dbReference type="EMBL" id="JACBJI010000006">
    <property type="protein sequence ID" value="NYA71945.1"/>
    <property type="molecule type" value="Genomic_DNA"/>
</dbReference>
<dbReference type="InterPro" id="IPR023753">
    <property type="entry name" value="FAD/NAD-binding_dom"/>
</dbReference>
<accession>A0A7Y8Y616</accession>
<sequence>MEYTEEYDAIVVGGSYSGLAAAMALARALKKVLVIDSGKPCNAQTPFSHNFLTQDGVTPADIASKARNQVLEYTNVVFFPALATDVMKTDGGFLVYADKKIFKAGQLIFATGIRDMFPDIEGFSECWGISVLHCPYCHGFEVKNQKTAIFGDGDTAFDFTRLIFNWTKDITLYTNGFSKLTAIQRQQLLQHGIPVVEKEIARLEHNEGRVSAIHFKDSSSTSVEVIYSPRPFEQHSKLPEKLGCALTDEGYLKVDAFQETSIQGIFASGDSTSRMRTVANAVASGTVAGISASKKMILEAFKDNNN</sequence>
<protein>
    <submittedName>
        <fullName evidence="4">NAD(P)/FAD-dependent oxidoreductase</fullName>
    </submittedName>
</protein>
<dbReference type="InterPro" id="IPR050097">
    <property type="entry name" value="Ferredoxin-NADP_redctase_2"/>
</dbReference>
<feature type="domain" description="FAD/NAD(P)-binding" evidence="3">
    <location>
        <begin position="7"/>
        <end position="285"/>
    </location>
</feature>
<dbReference type="SUPFAM" id="SSF51905">
    <property type="entry name" value="FAD/NAD(P)-binding domain"/>
    <property type="match status" value="1"/>
</dbReference>
<keyword evidence="2" id="KW-0560">Oxidoreductase</keyword>
<name>A0A7Y8Y616_9FLAO</name>
<evidence type="ECO:0000256" key="2">
    <source>
        <dbReference type="ARBA" id="ARBA00023002"/>
    </source>
</evidence>
<evidence type="ECO:0000259" key="3">
    <source>
        <dbReference type="Pfam" id="PF07992"/>
    </source>
</evidence>
<dbReference type="PANTHER" id="PTHR48105">
    <property type="entry name" value="THIOREDOXIN REDUCTASE 1-RELATED-RELATED"/>
    <property type="match status" value="1"/>
</dbReference>
<evidence type="ECO:0000313" key="5">
    <source>
        <dbReference type="Proteomes" id="UP000535020"/>
    </source>
</evidence>
<dbReference type="Proteomes" id="UP000535020">
    <property type="component" value="Unassembled WGS sequence"/>
</dbReference>
<dbReference type="Pfam" id="PF07992">
    <property type="entry name" value="Pyr_redox_2"/>
    <property type="match status" value="1"/>
</dbReference>
<dbReference type="GO" id="GO:0016491">
    <property type="term" value="F:oxidoreductase activity"/>
    <property type="evidence" value="ECO:0007669"/>
    <property type="project" value="UniProtKB-KW"/>
</dbReference>
<dbReference type="RefSeq" id="WP_176006756.1">
    <property type="nucleotide sequence ID" value="NZ_JABWMI010000015.1"/>
</dbReference>
<reference evidence="4 5" key="1">
    <citation type="submission" date="2020-07" db="EMBL/GenBank/DDBJ databases">
        <authorList>
            <person name="Sun Q."/>
        </authorList>
    </citation>
    <scope>NUCLEOTIDE SEQUENCE [LARGE SCALE GENOMIC DNA]</scope>
    <source>
        <strain evidence="4 5">MAH-1</strain>
    </source>
</reference>
<proteinExistence type="predicted"/>
<evidence type="ECO:0000256" key="1">
    <source>
        <dbReference type="ARBA" id="ARBA00022630"/>
    </source>
</evidence>
<gene>
    <name evidence="4" type="ORF">HZF10_13530</name>
</gene>
<comment type="caution">
    <text evidence="4">The sequence shown here is derived from an EMBL/GenBank/DDBJ whole genome shotgun (WGS) entry which is preliminary data.</text>
</comment>
<evidence type="ECO:0000313" key="4">
    <source>
        <dbReference type="EMBL" id="NYA71945.1"/>
    </source>
</evidence>
<keyword evidence="5" id="KW-1185">Reference proteome</keyword>
<dbReference type="PRINTS" id="PR00469">
    <property type="entry name" value="PNDRDTASEII"/>
</dbReference>
<keyword evidence="1" id="KW-0285">Flavoprotein</keyword>